<dbReference type="AlphaFoldDB" id="A0AAN8F581"/>
<comment type="caution">
    <text evidence="6">The sequence shown here is derived from an EMBL/GenBank/DDBJ whole genome shotgun (WGS) entry which is preliminary data.</text>
</comment>
<feature type="active site" description="Schiff-base intermediate with substrate" evidence="3">
    <location>
        <position position="194"/>
    </location>
</feature>
<evidence type="ECO:0000256" key="1">
    <source>
        <dbReference type="ARBA" id="ARBA00023239"/>
    </source>
</evidence>
<evidence type="ECO:0000313" key="6">
    <source>
        <dbReference type="EMBL" id="KAK5951596.1"/>
    </source>
</evidence>
<dbReference type="SUPFAM" id="SSF51569">
    <property type="entry name" value="Aldolase"/>
    <property type="match status" value="1"/>
</dbReference>
<feature type="active site" description="Proton donor/acceptor" evidence="3">
    <location>
        <position position="165"/>
    </location>
</feature>
<comment type="similarity">
    <text evidence="2">Belongs to the DapA family.</text>
</comment>
<dbReference type="EMBL" id="JAKLMC020000019">
    <property type="protein sequence ID" value="KAK5951596.1"/>
    <property type="molecule type" value="Genomic_DNA"/>
</dbReference>
<evidence type="ECO:0000256" key="5">
    <source>
        <dbReference type="SAM" id="MobiDB-lite"/>
    </source>
</evidence>
<evidence type="ECO:0000313" key="7">
    <source>
        <dbReference type="Proteomes" id="UP001316803"/>
    </source>
</evidence>
<evidence type="ECO:0000256" key="3">
    <source>
        <dbReference type="PIRSR" id="PIRSR001365-1"/>
    </source>
</evidence>
<proteinExistence type="inferred from homology"/>
<dbReference type="InterPro" id="IPR002220">
    <property type="entry name" value="DapA-like"/>
</dbReference>
<dbReference type="InterPro" id="IPR013785">
    <property type="entry name" value="Aldolase_TIM"/>
</dbReference>
<dbReference type="SMART" id="SM01130">
    <property type="entry name" value="DHDPS"/>
    <property type="match status" value="1"/>
</dbReference>
<dbReference type="PIRSF" id="PIRSF001365">
    <property type="entry name" value="DHDPS"/>
    <property type="match status" value="1"/>
</dbReference>
<dbReference type="Pfam" id="PF00701">
    <property type="entry name" value="DHDPS"/>
    <property type="match status" value="1"/>
</dbReference>
<evidence type="ECO:0000256" key="4">
    <source>
        <dbReference type="PIRSR" id="PIRSR001365-2"/>
    </source>
</evidence>
<dbReference type="CDD" id="cd00408">
    <property type="entry name" value="DHDPS-like"/>
    <property type="match status" value="1"/>
</dbReference>
<gene>
    <name evidence="6" type="ORF">OHC33_007274</name>
</gene>
<keyword evidence="7" id="KW-1185">Reference proteome</keyword>
<sequence length="336" mass="36223">MVSNDSQGLAVNGNNGTVGGRSKPFPPGIHVPSLTFFKDDKREEIDWDVQSRHIEFLVSSGLHGVVIAGTNGEAATLTAAEKKQLVQTTREIARSQGRPDLPITLGCSGGCTRDVCDQTVDAKEAGADFVLVLVPSYFHFAMDQAAIIAFFEELADNSPLPVLIYSFPGVTSGLDINSEMLEVLGKHKNIVGVKLTCGGIAKVTRAAATFSPSEFAVLAGQSDWLIPAMAVGSVGCITGIANLYPKTCIRIFDLQRKSQFEEATSLQKELAKMEWGFAKGGINGTKWVVSKLRGYPETSSHCRRPYPQFSSEEKRAWIMGVVEPLAATEKKISLKG</sequence>
<accession>A0AAN8F581</accession>
<feature type="compositionally biased region" description="Polar residues" evidence="5">
    <location>
        <begin position="1"/>
        <end position="15"/>
    </location>
</feature>
<evidence type="ECO:0000256" key="2">
    <source>
        <dbReference type="PIRNR" id="PIRNR001365"/>
    </source>
</evidence>
<dbReference type="PRINTS" id="PR00146">
    <property type="entry name" value="DHPICSNTHASE"/>
</dbReference>
<keyword evidence="1 2" id="KW-0456">Lyase</keyword>
<dbReference type="Gene3D" id="3.20.20.70">
    <property type="entry name" value="Aldolase class I"/>
    <property type="match status" value="1"/>
</dbReference>
<dbReference type="GO" id="GO:0008840">
    <property type="term" value="F:4-hydroxy-tetrahydrodipicolinate synthase activity"/>
    <property type="evidence" value="ECO:0007669"/>
    <property type="project" value="TreeGrafter"/>
</dbReference>
<organism evidence="6 7">
    <name type="scientific">Knufia fluminis</name>
    <dbReference type="NCBI Taxonomy" id="191047"/>
    <lineage>
        <taxon>Eukaryota</taxon>
        <taxon>Fungi</taxon>
        <taxon>Dikarya</taxon>
        <taxon>Ascomycota</taxon>
        <taxon>Pezizomycotina</taxon>
        <taxon>Eurotiomycetes</taxon>
        <taxon>Chaetothyriomycetidae</taxon>
        <taxon>Chaetothyriales</taxon>
        <taxon>Trichomeriaceae</taxon>
        <taxon>Knufia</taxon>
    </lineage>
</organism>
<feature type="binding site" evidence="4">
    <location>
        <position position="237"/>
    </location>
    <ligand>
        <name>pyruvate</name>
        <dbReference type="ChEBI" id="CHEBI:15361"/>
    </ligand>
</feature>
<name>A0AAN8F581_9EURO</name>
<dbReference type="PANTHER" id="PTHR12128">
    <property type="entry name" value="DIHYDRODIPICOLINATE SYNTHASE"/>
    <property type="match status" value="1"/>
</dbReference>
<dbReference type="PANTHER" id="PTHR12128:SF66">
    <property type="entry name" value="4-HYDROXY-2-OXOGLUTARATE ALDOLASE, MITOCHONDRIAL"/>
    <property type="match status" value="1"/>
</dbReference>
<protein>
    <submittedName>
        <fullName evidence="6">Uncharacterized protein</fullName>
    </submittedName>
</protein>
<reference evidence="6 7" key="1">
    <citation type="submission" date="2022-12" db="EMBL/GenBank/DDBJ databases">
        <title>Genomic features and morphological characterization of a novel Knufia sp. strain isolated from spacecraft assembly facility.</title>
        <authorList>
            <person name="Teixeira M."/>
            <person name="Chander A.M."/>
            <person name="Stajich J.E."/>
            <person name="Venkateswaran K."/>
        </authorList>
    </citation>
    <scope>NUCLEOTIDE SEQUENCE [LARGE SCALE GENOMIC DNA]</scope>
    <source>
        <strain evidence="6 7">FJI-L2-BK-P2</strain>
    </source>
</reference>
<dbReference type="Proteomes" id="UP001316803">
    <property type="component" value="Unassembled WGS sequence"/>
</dbReference>
<feature type="region of interest" description="Disordered" evidence="5">
    <location>
        <begin position="1"/>
        <end position="26"/>
    </location>
</feature>